<dbReference type="RefSeq" id="WP_167398594.1">
    <property type="nucleotide sequence ID" value="NZ_QJJM01000016.1"/>
</dbReference>
<dbReference type="AlphaFoldDB" id="A0A2V3UQK9"/>
<gene>
    <name evidence="2" type="ORF">C7451_11690</name>
</gene>
<sequence>MAKKNEGIPPIIIPVAPVHGGHASRSREDAATEKPAPGDDDKARSNNKADRP</sequence>
<dbReference type="Proteomes" id="UP000248014">
    <property type="component" value="Unassembled WGS sequence"/>
</dbReference>
<evidence type="ECO:0000313" key="2">
    <source>
        <dbReference type="EMBL" id="PXW69569.1"/>
    </source>
</evidence>
<accession>A0A2V3UQK9</accession>
<proteinExistence type="predicted"/>
<dbReference type="EMBL" id="QJJM01000016">
    <property type="protein sequence ID" value="PXW69569.1"/>
    <property type="molecule type" value="Genomic_DNA"/>
</dbReference>
<keyword evidence="3" id="KW-1185">Reference proteome</keyword>
<feature type="compositionally biased region" description="Low complexity" evidence="1">
    <location>
        <begin position="8"/>
        <end position="18"/>
    </location>
</feature>
<name>A0A2V3UQK9_9SPHN</name>
<evidence type="ECO:0000313" key="3">
    <source>
        <dbReference type="Proteomes" id="UP000248014"/>
    </source>
</evidence>
<evidence type="ECO:0000256" key="1">
    <source>
        <dbReference type="SAM" id="MobiDB-lite"/>
    </source>
</evidence>
<reference evidence="2 3" key="1">
    <citation type="submission" date="2018-05" db="EMBL/GenBank/DDBJ databases">
        <title>Genomic Encyclopedia of Type Strains, Phase IV (KMG-IV): sequencing the most valuable type-strain genomes for metagenomic binning, comparative biology and taxonomic classification.</title>
        <authorList>
            <person name="Goeker M."/>
        </authorList>
    </citation>
    <scope>NUCLEOTIDE SEQUENCE [LARGE SCALE GENOMIC DNA]</scope>
    <source>
        <strain evidence="2 3">DSM 3183</strain>
    </source>
</reference>
<comment type="caution">
    <text evidence="2">The sequence shown here is derived from an EMBL/GenBank/DDBJ whole genome shotgun (WGS) entry which is preliminary data.</text>
</comment>
<feature type="region of interest" description="Disordered" evidence="1">
    <location>
        <begin position="1"/>
        <end position="52"/>
    </location>
</feature>
<feature type="compositionally biased region" description="Basic and acidic residues" evidence="1">
    <location>
        <begin position="25"/>
        <end position="52"/>
    </location>
</feature>
<organism evidence="2 3">
    <name type="scientific">Blastomonas natatoria</name>
    <dbReference type="NCBI Taxonomy" id="34015"/>
    <lineage>
        <taxon>Bacteria</taxon>
        <taxon>Pseudomonadati</taxon>
        <taxon>Pseudomonadota</taxon>
        <taxon>Alphaproteobacteria</taxon>
        <taxon>Sphingomonadales</taxon>
        <taxon>Sphingomonadaceae</taxon>
        <taxon>Blastomonas</taxon>
    </lineage>
</organism>
<protein>
    <submittedName>
        <fullName evidence="2">Uncharacterized protein</fullName>
    </submittedName>
</protein>